<keyword evidence="4" id="KW-0732">Signal</keyword>
<protein>
    <submittedName>
        <fullName evidence="6">Iron-siderophore ABC transporter substrate-binding protein</fullName>
    </submittedName>
</protein>
<dbReference type="InterPro" id="IPR051313">
    <property type="entry name" value="Bact_iron-sidero_bind"/>
</dbReference>
<dbReference type="EMBL" id="QXHD01000004">
    <property type="protein sequence ID" value="NEZ59376.1"/>
    <property type="molecule type" value="Genomic_DNA"/>
</dbReference>
<comment type="subcellular location">
    <subcellularLocation>
        <location evidence="1">Cell envelope</location>
    </subcellularLocation>
</comment>
<evidence type="ECO:0000256" key="3">
    <source>
        <dbReference type="ARBA" id="ARBA00022448"/>
    </source>
</evidence>
<dbReference type="PANTHER" id="PTHR30532:SF25">
    <property type="entry name" value="IRON(III) DICITRATE-BINDING PERIPLASMIC PROTEIN"/>
    <property type="match status" value="1"/>
</dbReference>
<dbReference type="GO" id="GO:0030288">
    <property type="term" value="C:outer membrane-bounded periplasmic space"/>
    <property type="evidence" value="ECO:0007669"/>
    <property type="project" value="TreeGrafter"/>
</dbReference>
<dbReference type="PROSITE" id="PS51257">
    <property type="entry name" value="PROKAR_LIPOPROTEIN"/>
    <property type="match status" value="1"/>
</dbReference>
<keyword evidence="3" id="KW-0813">Transport</keyword>
<evidence type="ECO:0000313" key="7">
    <source>
        <dbReference type="Proteomes" id="UP000481033"/>
    </source>
</evidence>
<dbReference type="AlphaFoldDB" id="A0A6M0RT82"/>
<reference evidence="6 7" key="1">
    <citation type="journal article" date="2020" name="Microb. Ecol.">
        <title>Ecogenomics of the Marine Benthic Filamentous Cyanobacterium Adonisia.</title>
        <authorList>
            <person name="Walter J.M."/>
            <person name="Coutinho F.H."/>
            <person name="Leomil L."/>
            <person name="Hargreaves P.I."/>
            <person name="Campeao M.E."/>
            <person name="Vieira V.V."/>
            <person name="Silva B.S."/>
            <person name="Fistarol G.O."/>
            <person name="Salomon P.S."/>
            <person name="Sawabe T."/>
            <person name="Mino S."/>
            <person name="Hosokawa M."/>
            <person name="Miyashita H."/>
            <person name="Maruyama F."/>
            <person name="van Verk M.C."/>
            <person name="Dutilh B.E."/>
            <person name="Thompson C.C."/>
            <person name="Thompson F.L."/>
        </authorList>
    </citation>
    <scope>NUCLEOTIDE SEQUENCE [LARGE SCALE GENOMIC DNA]</scope>
    <source>
        <strain evidence="6 7">CCMR0081</strain>
    </source>
</reference>
<keyword evidence="7" id="KW-1185">Reference proteome</keyword>
<sequence>MLEEMRYIKRLLPAIIALVLVVACGGSSPTTQLVIPEQGHAVETALGEVIVPQSPQRVVVLSQNALDNSLALGIKPIASTYSGFPQRSNYGNFASYLADKSDGIVNIGHSSQPNFEAILELKPDLILSNVEDHRTFYNTLSQIAPTVLVETRADAITTYATALGKPEQGQALIQDFQARVQDFRQQMGDRLETTEVSVLRFRPDQVRLYMRNSFCGYILEQVGLPRPPSQAKAKFYETVSLEAIPAMDGDVIFYFQDNPQNSMAQKVTRHPLWQQLGAVQQEKVYPVSFDTWFLGNGILAANALLDDLFKYLVDTPV</sequence>
<dbReference type="PROSITE" id="PS50983">
    <property type="entry name" value="FE_B12_PBP"/>
    <property type="match status" value="1"/>
</dbReference>
<dbReference type="SUPFAM" id="SSF53807">
    <property type="entry name" value="Helical backbone' metal receptor"/>
    <property type="match status" value="1"/>
</dbReference>
<dbReference type="PANTHER" id="PTHR30532">
    <property type="entry name" value="IRON III DICITRATE-BINDING PERIPLASMIC PROTEIN"/>
    <property type="match status" value="1"/>
</dbReference>
<organism evidence="6 7">
    <name type="scientific">Adonisia turfae CCMR0081</name>
    <dbReference type="NCBI Taxonomy" id="2292702"/>
    <lineage>
        <taxon>Bacteria</taxon>
        <taxon>Bacillati</taxon>
        <taxon>Cyanobacteriota</taxon>
        <taxon>Adonisia</taxon>
        <taxon>Adonisia turfae</taxon>
    </lineage>
</organism>
<dbReference type="Proteomes" id="UP000481033">
    <property type="component" value="Unassembled WGS sequence"/>
</dbReference>
<dbReference type="Gene3D" id="3.40.50.1980">
    <property type="entry name" value="Nitrogenase molybdenum iron protein domain"/>
    <property type="match status" value="2"/>
</dbReference>
<evidence type="ECO:0000259" key="5">
    <source>
        <dbReference type="PROSITE" id="PS50983"/>
    </source>
</evidence>
<accession>A0A6M0RT82</accession>
<dbReference type="CDD" id="cd01146">
    <property type="entry name" value="FhuD"/>
    <property type="match status" value="1"/>
</dbReference>
<evidence type="ECO:0000256" key="1">
    <source>
        <dbReference type="ARBA" id="ARBA00004196"/>
    </source>
</evidence>
<gene>
    <name evidence="6" type="ORF">DXZ20_27775</name>
</gene>
<evidence type="ECO:0000256" key="2">
    <source>
        <dbReference type="ARBA" id="ARBA00008814"/>
    </source>
</evidence>
<name>A0A6M0RT82_9CYAN</name>
<dbReference type="Pfam" id="PF01497">
    <property type="entry name" value="Peripla_BP_2"/>
    <property type="match status" value="1"/>
</dbReference>
<feature type="domain" description="Fe/B12 periplasmic-binding" evidence="5">
    <location>
        <begin position="57"/>
        <end position="316"/>
    </location>
</feature>
<comment type="caution">
    <text evidence="6">The sequence shown here is derived from an EMBL/GenBank/DDBJ whole genome shotgun (WGS) entry which is preliminary data.</text>
</comment>
<evidence type="ECO:0000313" key="6">
    <source>
        <dbReference type="EMBL" id="NEZ59376.1"/>
    </source>
</evidence>
<dbReference type="InterPro" id="IPR002491">
    <property type="entry name" value="ABC_transptr_periplasmic_BD"/>
</dbReference>
<comment type="similarity">
    <text evidence="2">Belongs to the bacterial solute-binding protein 8 family.</text>
</comment>
<evidence type="ECO:0000256" key="4">
    <source>
        <dbReference type="ARBA" id="ARBA00022729"/>
    </source>
</evidence>
<proteinExistence type="inferred from homology"/>
<dbReference type="GO" id="GO:1901678">
    <property type="term" value="P:iron coordination entity transport"/>
    <property type="evidence" value="ECO:0007669"/>
    <property type="project" value="UniProtKB-ARBA"/>
</dbReference>